<name>A0A0M3IBQ6_ASCLU</name>
<feature type="chain" id="PRO_5005657137" evidence="1">
    <location>
        <begin position="26"/>
        <end position="239"/>
    </location>
</feature>
<feature type="signal peptide" evidence="1">
    <location>
        <begin position="1"/>
        <end position="25"/>
    </location>
</feature>
<proteinExistence type="predicted"/>
<evidence type="ECO:0000313" key="2">
    <source>
        <dbReference type="Proteomes" id="UP000036681"/>
    </source>
</evidence>
<dbReference type="AlphaFoldDB" id="A0A0M3IBQ6"/>
<accession>A0A0M3IBQ6</accession>
<reference evidence="3" key="1">
    <citation type="submission" date="2017-02" db="UniProtKB">
        <authorList>
            <consortium name="WormBaseParasite"/>
        </authorList>
    </citation>
    <scope>IDENTIFICATION</scope>
</reference>
<dbReference type="WBParaSite" id="ALUE_0001519301-mRNA-1">
    <property type="protein sequence ID" value="ALUE_0001519301-mRNA-1"/>
    <property type="gene ID" value="ALUE_0001519301"/>
</dbReference>
<keyword evidence="1" id="KW-0732">Signal</keyword>
<organism evidence="2 3">
    <name type="scientific">Ascaris lumbricoides</name>
    <name type="common">Giant roundworm</name>
    <dbReference type="NCBI Taxonomy" id="6252"/>
    <lineage>
        <taxon>Eukaryota</taxon>
        <taxon>Metazoa</taxon>
        <taxon>Ecdysozoa</taxon>
        <taxon>Nematoda</taxon>
        <taxon>Chromadorea</taxon>
        <taxon>Rhabditida</taxon>
        <taxon>Spirurina</taxon>
        <taxon>Ascaridomorpha</taxon>
        <taxon>Ascaridoidea</taxon>
        <taxon>Ascarididae</taxon>
        <taxon>Ascaris</taxon>
    </lineage>
</organism>
<sequence length="239" mass="27346">MTTMSMQNKMKYLLIIIVVVLTTRAFNICQVSTTVCVPISDIQVNCSCILVSNGFLEVINETNLFISGMKIPLELFSQQEVGLKQRKILDARLTDLLPLDASIYLSPYIFVDMHIDEHFLLFTCNRSVLMDVFNALSHSEVLLAQVVTNDDNVSLVIVSVVRGEFSVPRLLSAKCTHECRRQFWANGEYCRMKCAENIRYNHISIIGSTKHDWQNFLRIAAVENIRKKYAAFIEPQFQQ</sequence>
<keyword evidence="2" id="KW-1185">Reference proteome</keyword>
<evidence type="ECO:0000313" key="3">
    <source>
        <dbReference type="WBParaSite" id="ALUE_0001519301-mRNA-1"/>
    </source>
</evidence>
<evidence type="ECO:0000256" key="1">
    <source>
        <dbReference type="SAM" id="SignalP"/>
    </source>
</evidence>
<protein>
    <submittedName>
        <fullName evidence="3">Protein A51</fullName>
    </submittedName>
</protein>
<dbReference type="Proteomes" id="UP000036681">
    <property type="component" value="Unplaced"/>
</dbReference>